<evidence type="ECO:0000256" key="1">
    <source>
        <dbReference type="ARBA" id="ARBA00004651"/>
    </source>
</evidence>
<evidence type="ECO:0000313" key="8">
    <source>
        <dbReference type="Proteomes" id="UP000298264"/>
    </source>
</evidence>
<dbReference type="Proteomes" id="UP000298264">
    <property type="component" value="Unassembled WGS sequence"/>
</dbReference>
<evidence type="ECO:0000313" key="7">
    <source>
        <dbReference type="EMBL" id="TGN08392.1"/>
    </source>
</evidence>
<name>A0A4R9LLF1_9LEPT</name>
<dbReference type="Pfam" id="PF03739">
    <property type="entry name" value="LptF_LptG"/>
    <property type="match status" value="1"/>
</dbReference>
<keyword evidence="8" id="KW-1185">Reference proteome</keyword>
<dbReference type="GO" id="GO:0043190">
    <property type="term" value="C:ATP-binding cassette (ABC) transporter complex"/>
    <property type="evidence" value="ECO:0007669"/>
    <property type="project" value="TreeGrafter"/>
</dbReference>
<dbReference type="InterPro" id="IPR005495">
    <property type="entry name" value="LptG/LptF_permease"/>
</dbReference>
<evidence type="ECO:0000256" key="3">
    <source>
        <dbReference type="ARBA" id="ARBA00022692"/>
    </source>
</evidence>
<accession>A0A4R9LLF1</accession>
<protein>
    <submittedName>
        <fullName evidence="7">YjgP/YjgQ family permease</fullName>
    </submittedName>
</protein>
<dbReference type="AlphaFoldDB" id="A0A4R9LLF1"/>
<gene>
    <name evidence="7" type="ORF">EHS11_15965</name>
</gene>
<reference evidence="7" key="1">
    <citation type="journal article" date="2019" name="PLoS Negl. Trop. Dis.">
        <title>Revisiting the worldwide diversity of Leptospira species in the environment.</title>
        <authorList>
            <person name="Vincent A.T."/>
            <person name="Schiettekatte O."/>
            <person name="Bourhy P."/>
            <person name="Veyrier F.J."/>
            <person name="Picardeau M."/>
        </authorList>
    </citation>
    <scope>NUCLEOTIDE SEQUENCE [LARGE SCALE GENOMIC DNA]</scope>
    <source>
        <strain evidence="7">201400974</strain>
    </source>
</reference>
<dbReference type="PANTHER" id="PTHR33529">
    <property type="entry name" value="SLR0882 PROTEIN-RELATED"/>
    <property type="match status" value="1"/>
</dbReference>
<comment type="caution">
    <text evidence="7">The sequence shown here is derived from an EMBL/GenBank/DDBJ whole genome shotgun (WGS) entry which is preliminary data.</text>
</comment>
<dbReference type="PANTHER" id="PTHR33529:SF6">
    <property type="entry name" value="YJGP_YJGQ FAMILY PERMEASE"/>
    <property type="match status" value="1"/>
</dbReference>
<feature type="transmembrane region" description="Helical" evidence="6">
    <location>
        <begin position="503"/>
        <end position="522"/>
    </location>
</feature>
<feature type="transmembrane region" description="Helical" evidence="6">
    <location>
        <begin position="78"/>
        <end position="98"/>
    </location>
</feature>
<evidence type="ECO:0000256" key="5">
    <source>
        <dbReference type="ARBA" id="ARBA00023136"/>
    </source>
</evidence>
<proteinExistence type="predicted"/>
<sequence length="569" mass="64218">MIPKIGLEKPFQYKSNPHPVQPFGERRFVDNTKKVDLRTVRVFSKEDLPPGFQVHTDKGGFFKRFKPPILRIYILKEILSPFLVALSFFTMIYMAVAIQKMIGLFVGKGIDFFRLLDYMGYVFGNTLPMTIPMACLMSGIMAAGRLSGDSEITAMRASGVSFPFIYSNFLAFGFVMALIVGYLNFYLGPENTRKMKEFDNWITTYNPLLAIQPGQFSGDKTQDLFAEKGRTLYSGGVDNEGNLSKVQIREWQISAEGTDYIMFNNLAIPMGGSKVTQIINAKEGMLVEKKNPKGEYEKSIRLKKGFVVEWNAENGGISITNFLNGEMDYNVPPKQETKTLGINVKPDTFSLPMLIHIRNSIESEGLENIPGLEMLKEMGMSIKGVDGLRGIVEQLKYEIILGQSNGTMDQSELTQKFSIFSQLTELLNESKKTLTSFNVEIHKRFATPLSCQIFFFLSFPLGLVVKRSGKGMSFTLAVVFLLIYYLFFIFGSGISYKANVPDWVGPWSANMVIAGISVYIMVSRTDAKLPESVRAKLGFYFKAKDKCGEVWDQTKNRWQGLKNRFRKQG</sequence>
<keyword evidence="5 6" id="KW-0472">Membrane</keyword>
<keyword evidence="2" id="KW-1003">Cell membrane</keyword>
<keyword evidence="3 6" id="KW-0812">Transmembrane</keyword>
<feature type="transmembrane region" description="Helical" evidence="6">
    <location>
        <begin position="445"/>
        <end position="465"/>
    </location>
</feature>
<comment type="subcellular location">
    <subcellularLocation>
        <location evidence="1">Cell membrane</location>
        <topology evidence="1">Multi-pass membrane protein</topology>
    </subcellularLocation>
</comment>
<keyword evidence="4 6" id="KW-1133">Transmembrane helix</keyword>
<dbReference type="OrthoDB" id="9780716at2"/>
<evidence type="ECO:0000256" key="4">
    <source>
        <dbReference type="ARBA" id="ARBA00022989"/>
    </source>
</evidence>
<dbReference type="EMBL" id="RQHV01000061">
    <property type="protein sequence ID" value="TGN08392.1"/>
    <property type="molecule type" value="Genomic_DNA"/>
</dbReference>
<evidence type="ECO:0000256" key="2">
    <source>
        <dbReference type="ARBA" id="ARBA00022475"/>
    </source>
</evidence>
<organism evidence="7 8">
    <name type="scientific">Leptospira ilyithenensis</name>
    <dbReference type="NCBI Taxonomy" id="2484901"/>
    <lineage>
        <taxon>Bacteria</taxon>
        <taxon>Pseudomonadati</taxon>
        <taxon>Spirochaetota</taxon>
        <taxon>Spirochaetia</taxon>
        <taxon>Leptospirales</taxon>
        <taxon>Leptospiraceae</taxon>
        <taxon>Leptospira</taxon>
    </lineage>
</organism>
<feature type="transmembrane region" description="Helical" evidence="6">
    <location>
        <begin position="118"/>
        <end position="143"/>
    </location>
</feature>
<feature type="transmembrane region" description="Helical" evidence="6">
    <location>
        <begin position="472"/>
        <end position="491"/>
    </location>
</feature>
<dbReference type="GO" id="GO:0015920">
    <property type="term" value="P:lipopolysaccharide transport"/>
    <property type="evidence" value="ECO:0007669"/>
    <property type="project" value="TreeGrafter"/>
</dbReference>
<evidence type="ECO:0000256" key="6">
    <source>
        <dbReference type="SAM" id="Phobius"/>
    </source>
</evidence>
<dbReference type="RefSeq" id="WP_135765345.1">
    <property type="nucleotide sequence ID" value="NZ_RQHV01000061.1"/>
</dbReference>
<feature type="transmembrane region" description="Helical" evidence="6">
    <location>
        <begin position="164"/>
        <end position="187"/>
    </location>
</feature>